<evidence type="ECO:0008006" key="4">
    <source>
        <dbReference type="Google" id="ProtNLM"/>
    </source>
</evidence>
<sequence>MRTARVLLGLFSLTTNTKVSFSFPQQVELGSRAYQSPWISRVPQSFEPANADKSAIARLVYRKSLSKITPTARQSAEHKAREERAAEESSARLGSSFCLDRQDSWEPSQEPCLLMSSAKLRYISVIIIIRGATAREGPRPTSQLLASRPHAEAEVNDHPTRMKVSCFSAAAAAAMALQPNLSLGFLNASLPIFSISGLRFPCPYP</sequence>
<keyword evidence="3" id="KW-1185">Reference proteome</keyword>
<evidence type="ECO:0000313" key="2">
    <source>
        <dbReference type="EMBL" id="KAJ4427231.1"/>
    </source>
</evidence>
<comment type="caution">
    <text evidence="2">The sequence shown here is derived from an EMBL/GenBank/DDBJ whole genome shotgun (WGS) entry which is preliminary data.</text>
</comment>
<gene>
    <name evidence="2" type="ORF">ANN_24848</name>
</gene>
<dbReference type="EMBL" id="JAJSOF020000038">
    <property type="protein sequence ID" value="KAJ4427231.1"/>
    <property type="molecule type" value="Genomic_DNA"/>
</dbReference>
<evidence type="ECO:0000256" key="1">
    <source>
        <dbReference type="SAM" id="MobiDB-lite"/>
    </source>
</evidence>
<accession>A0ABQ8RZW2</accession>
<name>A0ABQ8RZW2_PERAM</name>
<dbReference type="Proteomes" id="UP001148838">
    <property type="component" value="Unassembled WGS sequence"/>
</dbReference>
<organism evidence="2 3">
    <name type="scientific">Periplaneta americana</name>
    <name type="common">American cockroach</name>
    <name type="synonym">Blatta americana</name>
    <dbReference type="NCBI Taxonomy" id="6978"/>
    <lineage>
        <taxon>Eukaryota</taxon>
        <taxon>Metazoa</taxon>
        <taxon>Ecdysozoa</taxon>
        <taxon>Arthropoda</taxon>
        <taxon>Hexapoda</taxon>
        <taxon>Insecta</taxon>
        <taxon>Pterygota</taxon>
        <taxon>Neoptera</taxon>
        <taxon>Polyneoptera</taxon>
        <taxon>Dictyoptera</taxon>
        <taxon>Blattodea</taxon>
        <taxon>Blattoidea</taxon>
        <taxon>Blattidae</taxon>
        <taxon>Blattinae</taxon>
        <taxon>Periplaneta</taxon>
    </lineage>
</organism>
<evidence type="ECO:0000313" key="3">
    <source>
        <dbReference type="Proteomes" id="UP001148838"/>
    </source>
</evidence>
<reference evidence="2 3" key="1">
    <citation type="journal article" date="2022" name="Allergy">
        <title>Genome assembly and annotation of Periplaneta americana reveal a comprehensive cockroach allergen profile.</title>
        <authorList>
            <person name="Wang L."/>
            <person name="Xiong Q."/>
            <person name="Saelim N."/>
            <person name="Wang L."/>
            <person name="Nong W."/>
            <person name="Wan A.T."/>
            <person name="Shi M."/>
            <person name="Liu X."/>
            <person name="Cao Q."/>
            <person name="Hui J.H.L."/>
            <person name="Sookrung N."/>
            <person name="Leung T.F."/>
            <person name="Tungtrongchitr A."/>
            <person name="Tsui S.K.W."/>
        </authorList>
    </citation>
    <scope>NUCLEOTIDE SEQUENCE [LARGE SCALE GENOMIC DNA]</scope>
    <source>
        <strain evidence="2">PWHHKU_190912</strain>
    </source>
</reference>
<proteinExistence type="predicted"/>
<protein>
    <recommendedName>
        <fullName evidence="4">Secreted protein</fullName>
    </recommendedName>
</protein>
<feature type="region of interest" description="Disordered" evidence="1">
    <location>
        <begin position="138"/>
        <end position="157"/>
    </location>
</feature>